<dbReference type="HOGENOM" id="CLU_017584_3_2_9"/>
<comment type="function">
    <text evidence="2">Decarboxylates L-threonine-O-3-phosphate to yield (R)-1-amino-2-propanol O-2-phosphate, the precursor for the linkage between the nucleotide loop and the corrin ring in cobalamin.</text>
</comment>
<evidence type="ECO:0000256" key="4">
    <source>
        <dbReference type="ARBA" id="ARBA00012285"/>
    </source>
</evidence>
<dbReference type="PATRIC" id="fig|44252.3.peg.3601"/>
<dbReference type="GO" id="GO:0009236">
    <property type="term" value="P:cobalamin biosynthetic process"/>
    <property type="evidence" value="ECO:0007669"/>
    <property type="project" value="UniProtKB-UniPathway"/>
</dbReference>
<evidence type="ECO:0000313" key="12">
    <source>
        <dbReference type="Proteomes" id="UP000029278"/>
    </source>
</evidence>
<dbReference type="CDD" id="cd00609">
    <property type="entry name" value="AAT_like"/>
    <property type="match status" value="1"/>
</dbReference>
<dbReference type="PROSITE" id="PS00105">
    <property type="entry name" value="AA_TRANSFER_CLASS_1"/>
    <property type="match status" value="1"/>
</dbReference>
<evidence type="ECO:0000256" key="1">
    <source>
        <dbReference type="ARBA" id="ARBA00001933"/>
    </source>
</evidence>
<evidence type="ECO:0000313" key="11">
    <source>
        <dbReference type="EMBL" id="KFN08104.1"/>
    </source>
</evidence>
<keyword evidence="7 11" id="KW-0456">Lyase</keyword>
<proteinExistence type="predicted"/>
<dbReference type="InterPro" id="IPR005860">
    <property type="entry name" value="CobD"/>
</dbReference>
<dbReference type="GO" id="GO:0030170">
    <property type="term" value="F:pyridoxal phosphate binding"/>
    <property type="evidence" value="ECO:0007669"/>
    <property type="project" value="InterPro"/>
</dbReference>
<dbReference type="SUPFAM" id="SSF53383">
    <property type="entry name" value="PLP-dependent transferases"/>
    <property type="match status" value="1"/>
</dbReference>
<evidence type="ECO:0000256" key="6">
    <source>
        <dbReference type="ARBA" id="ARBA00022898"/>
    </source>
</evidence>
<dbReference type="InterPro" id="IPR015422">
    <property type="entry name" value="PyrdxlP-dep_Trfase_small"/>
</dbReference>
<dbReference type="PANTHER" id="PTHR42885">
    <property type="entry name" value="HISTIDINOL-PHOSPHATE AMINOTRANSFERASE-RELATED"/>
    <property type="match status" value="1"/>
</dbReference>
<evidence type="ECO:0000256" key="3">
    <source>
        <dbReference type="ARBA" id="ARBA00004953"/>
    </source>
</evidence>
<evidence type="ECO:0000256" key="9">
    <source>
        <dbReference type="ARBA" id="ARBA00048531"/>
    </source>
</evidence>
<feature type="domain" description="Aminotransferase class I/classII large" evidence="10">
    <location>
        <begin position="33"/>
        <end position="358"/>
    </location>
</feature>
<evidence type="ECO:0000256" key="5">
    <source>
        <dbReference type="ARBA" id="ARBA00022573"/>
    </source>
</evidence>
<dbReference type="InterPro" id="IPR015424">
    <property type="entry name" value="PyrdxlP-dep_Trfase"/>
</dbReference>
<comment type="cofactor">
    <cofactor evidence="1">
        <name>pyridoxal 5'-phosphate</name>
        <dbReference type="ChEBI" id="CHEBI:597326"/>
    </cofactor>
</comment>
<reference evidence="11 12" key="1">
    <citation type="submission" date="2014-04" db="EMBL/GenBank/DDBJ databases">
        <authorList>
            <person name="Bishop-Lilly K.A."/>
            <person name="Broomall S.M."/>
            <person name="Chain P.S."/>
            <person name="Chertkov O."/>
            <person name="Coyne S.R."/>
            <person name="Daligault H.E."/>
            <person name="Davenport K.W."/>
            <person name="Erkkila T."/>
            <person name="Frey K.G."/>
            <person name="Gibbons H.S."/>
            <person name="Gu W."/>
            <person name="Jaissle J."/>
            <person name="Johnson S.L."/>
            <person name="Koroleva G.I."/>
            <person name="Ladner J.T."/>
            <person name="Lo C.-C."/>
            <person name="Minogue T.D."/>
            <person name="Munk C."/>
            <person name="Palacios G.F."/>
            <person name="Redden C.L."/>
            <person name="Rosenzweig C.N."/>
            <person name="Scholz M.B."/>
            <person name="Teshima H."/>
            <person name="Xu Y."/>
        </authorList>
    </citation>
    <scope>NUCLEOTIDE SEQUENCE [LARGE SCALE GENOMIC DNA]</scope>
    <source>
        <strain evidence="11 12">8244</strain>
    </source>
</reference>
<dbReference type="PANTHER" id="PTHR42885:SF1">
    <property type="entry name" value="THREONINE-PHOSPHATE DECARBOXYLASE"/>
    <property type="match status" value="1"/>
</dbReference>
<dbReference type="AlphaFoldDB" id="A0A090ZA32"/>
<evidence type="ECO:0000256" key="8">
    <source>
        <dbReference type="ARBA" id="ARBA00029996"/>
    </source>
</evidence>
<keyword evidence="5" id="KW-0169">Cobalamin biosynthesis</keyword>
<evidence type="ECO:0000256" key="2">
    <source>
        <dbReference type="ARBA" id="ARBA00003444"/>
    </source>
</evidence>
<dbReference type="Proteomes" id="UP000029278">
    <property type="component" value="Unassembled WGS sequence"/>
</dbReference>
<gene>
    <name evidence="11" type="ORF">DJ90_3464</name>
</gene>
<dbReference type="InterPro" id="IPR004839">
    <property type="entry name" value="Aminotransferase_I/II_large"/>
</dbReference>
<keyword evidence="12" id="KW-1185">Reference proteome</keyword>
<name>A0A090ZA32_PAEMA</name>
<protein>
    <recommendedName>
        <fullName evidence="4">threonine-phosphate decarboxylase</fullName>
        <ecNumber evidence="4">4.1.1.81</ecNumber>
    </recommendedName>
    <alternativeName>
        <fullName evidence="8">L-threonine-O-3-phosphate decarboxylase</fullName>
    </alternativeName>
</protein>
<dbReference type="EMBL" id="JMQA01000030">
    <property type="protein sequence ID" value="KFN08104.1"/>
    <property type="molecule type" value="Genomic_DNA"/>
</dbReference>
<dbReference type="GO" id="GO:0048472">
    <property type="term" value="F:threonine-phosphate decarboxylase activity"/>
    <property type="evidence" value="ECO:0007669"/>
    <property type="project" value="UniProtKB-EC"/>
</dbReference>
<organism evidence="11 12">
    <name type="scientific">Paenibacillus macerans</name>
    <name type="common">Bacillus macerans</name>
    <dbReference type="NCBI Taxonomy" id="44252"/>
    <lineage>
        <taxon>Bacteria</taxon>
        <taxon>Bacillati</taxon>
        <taxon>Bacillota</taxon>
        <taxon>Bacilli</taxon>
        <taxon>Bacillales</taxon>
        <taxon>Paenibacillaceae</taxon>
        <taxon>Paenibacillus</taxon>
    </lineage>
</organism>
<comment type="pathway">
    <text evidence="3">Cofactor biosynthesis; adenosylcobalamin biosynthesis.</text>
</comment>
<dbReference type="InterPro" id="IPR004838">
    <property type="entry name" value="NHTrfase_class1_PyrdxlP-BS"/>
</dbReference>
<dbReference type="EC" id="4.1.1.81" evidence="4"/>
<dbReference type="GeneID" id="77008885"/>
<dbReference type="Gene3D" id="3.40.640.10">
    <property type="entry name" value="Type I PLP-dependent aspartate aminotransferase-like (Major domain)"/>
    <property type="match status" value="1"/>
</dbReference>
<dbReference type="NCBIfam" id="TIGR01140">
    <property type="entry name" value="L_thr_O3P_dcar"/>
    <property type="match status" value="1"/>
</dbReference>
<evidence type="ECO:0000259" key="10">
    <source>
        <dbReference type="Pfam" id="PF00155"/>
    </source>
</evidence>
<keyword evidence="6" id="KW-0663">Pyridoxal phosphate</keyword>
<dbReference type="STRING" id="44252.DJ90_3464"/>
<comment type="caution">
    <text evidence="11">The sequence shown here is derived from an EMBL/GenBank/DDBJ whole genome shotgun (WGS) entry which is preliminary data.</text>
</comment>
<evidence type="ECO:0000256" key="7">
    <source>
        <dbReference type="ARBA" id="ARBA00023239"/>
    </source>
</evidence>
<dbReference type="InterPro" id="IPR015421">
    <property type="entry name" value="PyrdxlP-dep_Trfase_major"/>
</dbReference>
<dbReference type="UniPathway" id="UPA00148"/>
<dbReference type="Gene3D" id="3.90.1150.10">
    <property type="entry name" value="Aspartate Aminotransferase, domain 1"/>
    <property type="match status" value="1"/>
</dbReference>
<dbReference type="Pfam" id="PF00155">
    <property type="entry name" value="Aminotran_1_2"/>
    <property type="match status" value="1"/>
</dbReference>
<dbReference type="RefSeq" id="WP_036625065.1">
    <property type="nucleotide sequence ID" value="NZ_JAKOBR010000156.1"/>
</dbReference>
<accession>A0A090ZA32</accession>
<comment type="catalytic activity">
    <reaction evidence="9">
        <text>O-phospho-L-threonine + H(+) = (R)-1-aminopropan-2-yl phosphate + CO2</text>
        <dbReference type="Rhea" id="RHEA:11492"/>
        <dbReference type="ChEBI" id="CHEBI:15378"/>
        <dbReference type="ChEBI" id="CHEBI:16526"/>
        <dbReference type="ChEBI" id="CHEBI:58563"/>
        <dbReference type="ChEBI" id="CHEBI:58675"/>
        <dbReference type="EC" id="4.1.1.81"/>
    </reaction>
</comment>
<sequence>MKRGMMDVLEIYGHGGDLETATLKYGAAAGGFTDFSANINPLGPPPGLLEALRNALPEVVRYPDPGHRRLVALLSERYRLAEPSFVIGNGAAENMALALLALSPGKVGIVEPCFSEYRSLSERYGAEVVAVFGTEERDFKADPDEVTRLIRDTDMVFVGQPNNPNGVQYGLDELRRFAEAGEAYGTYVAVDEAFIDFIPEERRCTLLPELEAYPHLIVIRSMTKFYAIPGLRLGFAAAHPRLAAAMRDKRVTWSVNMLALLAGEICLRADADYERATIALVERQRERLREALGRLGCRTWPGEANFLLVRLPELWTAERMQEALGRRGVLVRSCAMYPGLGERDIRVAVKDEAACAKLVWEMEQVMGGLEG</sequence>